<dbReference type="Pfam" id="PF01359">
    <property type="entry name" value="Transposase_1"/>
    <property type="match status" value="1"/>
</dbReference>
<dbReference type="EMBL" id="BMAW01072403">
    <property type="protein sequence ID" value="GFT82807.1"/>
    <property type="molecule type" value="Genomic_DNA"/>
</dbReference>
<gene>
    <name evidence="1" type="ORF">NPIL_485031</name>
</gene>
<dbReference type="Proteomes" id="UP000887013">
    <property type="component" value="Unassembled WGS sequence"/>
</dbReference>
<accession>A0A8X6PS47</accession>
<evidence type="ECO:0000313" key="2">
    <source>
        <dbReference type="Proteomes" id="UP000887013"/>
    </source>
</evidence>
<dbReference type="AlphaFoldDB" id="A0A8X6PS47"/>
<evidence type="ECO:0000313" key="1">
    <source>
        <dbReference type="EMBL" id="GFT82807.1"/>
    </source>
</evidence>
<sequence>MHSRKIILCVCWTGYQVVLDELQAMGQTIIADLYSQLLERVQQELQQKEPALVYSSFMITPDRISRGRSGTPYSDLVGKLSAILATHLTIHHPITTSSTSWTIIFVENFHQ</sequence>
<proteinExistence type="predicted"/>
<reference evidence="1" key="1">
    <citation type="submission" date="2020-08" db="EMBL/GenBank/DDBJ databases">
        <title>Multicomponent nature underlies the extraordinary mechanical properties of spider dragline silk.</title>
        <authorList>
            <person name="Kono N."/>
            <person name="Nakamura H."/>
            <person name="Mori M."/>
            <person name="Yoshida Y."/>
            <person name="Ohtoshi R."/>
            <person name="Malay A.D."/>
            <person name="Moran D.A.P."/>
            <person name="Tomita M."/>
            <person name="Numata K."/>
            <person name="Arakawa K."/>
        </authorList>
    </citation>
    <scope>NUCLEOTIDE SEQUENCE</scope>
</reference>
<protein>
    <submittedName>
        <fullName evidence="1">Uncharacterized protein</fullName>
    </submittedName>
</protein>
<organism evidence="1 2">
    <name type="scientific">Nephila pilipes</name>
    <name type="common">Giant wood spider</name>
    <name type="synonym">Nephila maculata</name>
    <dbReference type="NCBI Taxonomy" id="299642"/>
    <lineage>
        <taxon>Eukaryota</taxon>
        <taxon>Metazoa</taxon>
        <taxon>Ecdysozoa</taxon>
        <taxon>Arthropoda</taxon>
        <taxon>Chelicerata</taxon>
        <taxon>Arachnida</taxon>
        <taxon>Araneae</taxon>
        <taxon>Araneomorphae</taxon>
        <taxon>Entelegynae</taxon>
        <taxon>Araneoidea</taxon>
        <taxon>Nephilidae</taxon>
        <taxon>Nephila</taxon>
    </lineage>
</organism>
<dbReference type="InterPro" id="IPR001888">
    <property type="entry name" value="Transposase_1"/>
</dbReference>
<comment type="caution">
    <text evidence="1">The sequence shown here is derived from an EMBL/GenBank/DDBJ whole genome shotgun (WGS) entry which is preliminary data.</text>
</comment>
<name>A0A8X6PS47_NEPPI</name>
<keyword evidence="2" id="KW-1185">Reference proteome</keyword>